<sequence length="161" mass="18027">MLKRAPKEKHQPHATAQALLASQACISADFKTTFAALEAKLDCTQAVVTEHGQRIDSLESGAERQDQRIQTLPSPPKLDRAQRALTAMPQSGSRPRPVIIRLHRYQIKEMIVREARKRRGDLQYRGSQITLPNGAKKKLASPEEAATFMSNYQQRPDTVAN</sequence>
<dbReference type="EMBL" id="CM055736">
    <property type="protein sequence ID" value="KAJ8006713.1"/>
    <property type="molecule type" value="Genomic_DNA"/>
</dbReference>
<gene>
    <name evidence="1" type="ORF">DPEC_G00110070</name>
</gene>
<evidence type="ECO:0000313" key="2">
    <source>
        <dbReference type="Proteomes" id="UP001157502"/>
    </source>
</evidence>
<keyword evidence="2" id="KW-1185">Reference proteome</keyword>
<dbReference type="Proteomes" id="UP001157502">
    <property type="component" value="Chromosome 9"/>
</dbReference>
<accession>A0ACC2GTE9</accession>
<name>A0ACC2GTE9_DALPE</name>
<comment type="caution">
    <text evidence="1">The sequence shown here is derived from an EMBL/GenBank/DDBJ whole genome shotgun (WGS) entry which is preliminary data.</text>
</comment>
<proteinExistence type="predicted"/>
<reference evidence="1" key="1">
    <citation type="submission" date="2021-05" db="EMBL/GenBank/DDBJ databases">
        <authorList>
            <person name="Pan Q."/>
            <person name="Jouanno E."/>
            <person name="Zahm M."/>
            <person name="Klopp C."/>
            <person name="Cabau C."/>
            <person name="Louis A."/>
            <person name="Berthelot C."/>
            <person name="Parey E."/>
            <person name="Roest Crollius H."/>
            <person name="Montfort J."/>
            <person name="Robinson-Rechavi M."/>
            <person name="Bouchez O."/>
            <person name="Lampietro C."/>
            <person name="Lopez Roques C."/>
            <person name="Donnadieu C."/>
            <person name="Postlethwait J."/>
            <person name="Bobe J."/>
            <person name="Dillon D."/>
            <person name="Chandos A."/>
            <person name="von Hippel F."/>
            <person name="Guiguen Y."/>
        </authorList>
    </citation>
    <scope>NUCLEOTIDE SEQUENCE</scope>
    <source>
        <strain evidence="1">YG-Jan2019</strain>
    </source>
</reference>
<evidence type="ECO:0000313" key="1">
    <source>
        <dbReference type="EMBL" id="KAJ8006713.1"/>
    </source>
</evidence>
<organism evidence="1 2">
    <name type="scientific">Dallia pectoralis</name>
    <name type="common">Alaska blackfish</name>
    <dbReference type="NCBI Taxonomy" id="75939"/>
    <lineage>
        <taxon>Eukaryota</taxon>
        <taxon>Metazoa</taxon>
        <taxon>Chordata</taxon>
        <taxon>Craniata</taxon>
        <taxon>Vertebrata</taxon>
        <taxon>Euteleostomi</taxon>
        <taxon>Actinopterygii</taxon>
        <taxon>Neopterygii</taxon>
        <taxon>Teleostei</taxon>
        <taxon>Protacanthopterygii</taxon>
        <taxon>Esociformes</taxon>
        <taxon>Umbridae</taxon>
        <taxon>Dallia</taxon>
    </lineage>
</organism>
<protein>
    <submittedName>
        <fullName evidence="1">Uncharacterized protein</fullName>
    </submittedName>
</protein>